<gene>
    <name evidence="4" type="ORF">FHR99_002155</name>
</gene>
<dbReference type="Pfam" id="PF13411">
    <property type="entry name" value="MerR_1"/>
    <property type="match status" value="1"/>
</dbReference>
<dbReference type="EMBL" id="JACHWY010000002">
    <property type="protein sequence ID" value="MBB3047889.1"/>
    <property type="molecule type" value="Genomic_DNA"/>
</dbReference>
<dbReference type="CDD" id="cd04770">
    <property type="entry name" value="HTH_HMRTR"/>
    <property type="match status" value="1"/>
</dbReference>
<dbReference type="PROSITE" id="PS00552">
    <property type="entry name" value="HTH_MERR_1"/>
    <property type="match status" value="1"/>
</dbReference>
<keyword evidence="5" id="KW-1185">Reference proteome</keyword>
<dbReference type="RefSeq" id="WP_183410645.1">
    <property type="nucleotide sequence ID" value="NZ_JACHWY010000002.1"/>
</dbReference>
<organism evidence="4 5">
    <name type="scientific">Litorivivens lipolytica</name>
    <dbReference type="NCBI Taxonomy" id="1524264"/>
    <lineage>
        <taxon>Bacteria</taxon>
        <taxon>Pseudomonadati</taxon>
        <taxon>Pseudomonadota</taxon>
        <taxon>Gammaproteobacteria</taxon>
        <taxon>Litorivivens</taxon>
    </lineage>
</organism>
<dbReference type="PANTHER" id="PTHR30204:SF92">
    <property type="entry name" value="HTH-TYPE TRANSCRIPTIONAL REGULATOR ZNTR"/>
    <property type="match status" value="1"/>
</dbReference>
<dbReference type="InterPro" id="IPR009061">
    <property type="entry name" value="DNA-bd_dom_put_sf"/>
</dbReference>
<evidence type="ECO:0000259" key="3">
    <source>
        <dbReference type="PROSITE" id="PS50937"/>
    </source>
</evidence>
<proteinExistence type="predicted"/>
<keyword evidence="1" id="KW-0238">DNA-binding</keyword>
<dbReference type="SMART" id="SM00422">
    <property type="entry name" value="HTH_MERR"/>
    <property type="match status" value="1"/>
</dbReference>
<accession>A0A7W4W5N0</accession>
<name>A0A7W4W5N0_9GAMM</name>
<dbReference type="Gene3D" id="1.10.1660.10">
    <property type="match status" value="1"/>
</dbReference>
<feature type="domain" description="HTH merR-type" evidence="3">
    <location>
        <begin position="1"/>
        <end position="71"/>
    </location>
</feature>
<dbReference type="Proteomes" id="UP000537130">
    <property type="component" value="Unassembled WGS sequence"/>
</dbReference>
<dbReference type="GO" id="GO:0003677">
    <property type="term" value="F:DNA binding"/>
    <property type="evidence" value="ECO:0007669"/>
    <property type="project" value="UniProtKB-KW"/>
</dbReference>
<evidence type="ECO:0000256" key="1">
    <source>
        <dbReference type="ARBA" id="ARBA00023125"/>
    </source>
</evidence>
<reference evidence="4 5" key="1">
    <citation type="submission" date="2020-08" db="EMBL/GenBank/DDBJ databases">
        <title>Genomic Encyclopedia of Type Strains, Phase III (KMG-III): the genomes of soil and plant-associated and newly described type strains.</title>
        <authorList>
            <person name="Whitman W."/>
        </authorList>
    </citation>
    <scope>NUCLEOTIDE SEQUENCE [LARGE SCALE GENOMIC DNA]</scope>
    <source>
        <strain evidence="4 5">CECT 8654</strain>
    </source>
</reference>
<evidence type="ECO:0000313" key="5">
    <source>
        <dbReference type="Proteomes" id="UP000537130"/>
    </source>
</evidence>
<dbReference type="PROSITE" id="PS50937">
    <property type="entry name" value="HTH_MERR_2"/>
    <property type="match status" value="1"/>
</dbReference>
<feature type="coiled-coil region" evidence="2">
    <location>
        <begin position="84"/>
        <end position="111"/>
    </location>
</feature>
<dbReference type="AlphaFoldDB" id="A0A7W4W5N0"/>
<sequence length="142" mass="15816">MSYKIGELSKLTSCNIETLRYYEREGLLPPPPRGNNGYRYYPQDSVQRVRFILHAKSLGFSLADIAELLSIQVDKNASTCGDVKQIAEHKLATIARKISELKEMYRALEKVSAACDGSEASAEHCTILQALESDAARAEKHL</sequence>
<dbReference type="InterPro" id="IPR000551">
    <property type="entry name" value="MerR-type_HTH_dom"/>
</dbReference>
<dbReference type="NCBIfam" id="NF007069">
    <property type="entry name" value="PRK09514.1"/>
    <property type="match status" value="1"/>
</dbReference>
<dbReference type="SUPFAM" id="SSF46955">
    <property type="entry name" value="Putative DNA-binding domain"/>
    <property type="match status" value="1"/>
</dbReference>
<keyword evidence="2" id="KW-0175">Coiled coil</keyword>
<evidence type="ECO:0000256" key="2">
    <source>
        <dbReference type="SAM" id="Coils"/>
    </source>
</evidence>
<dbReference type="PRINTS" id="PR00040">
    <property type="entry name" value="HTHMERR"/>
</dbReference>
<dbReference type="GO" id="GO:0003700">
    <property type="term" value="F:DNA-binding transcription factor activity"/>
    <property type="evidence" value="ECO:0007669"/>
    <property type="project" value="InterPro"/>
</dbReference>
<evidence type="ECO:0000313" key="4">
    <source>
        <dbReference type="EMBL" id="MBB3047889.1"/>
    </source>
</evidence>
<comment type="caution">
    <text evidence="4">The sequence shown here is derived from an EMBL/GenBank/DDBJ whole genome shotgun (WGS) entry which is preliminary data.</text>
</comment>
<dbReference type="InterPro" id="IPR047057">
    <property type="entry name" value="MerR_fam"/>
</dbReference>
<protein>
    <submittedName>
        <fullName evidence="4">MerR family Zn(II)-responsive transcriptional regulator of zntA</fullName>
    </submittedName>
</protein>
<dbReference type="PANTHER" id="PTHR30204">
    <property type="entry name" value="REDOX-CYCLING DRUG-SENSING TRANSCRIPTIONAL ACTIVATOR SOXR"/>
    <property type="match status" value="1"/>
</dbReference>